<evidence type="ECO:0000256" key="1">
    <source>
        <dbReference type="ARBA" id="ARBA00010528"/>
    </source>
</evidence>
<keyword evidence="5" id="KW-0699">rRNA-binding</keyword>
<dbReference type="InterPro" id="IPR013005">
    <property type="entry name" value="Ribosomal_uL4-like"/>
</dbReference>
<comment type="subunit">
    <text evidence="5">Part of the 50S ribosomal subunit.</text>
</comment>
<dbReference type="EMBL" id="ABOX02000010">
    <property type="protein sequence ID" value="EEF61394.1"/>
    <property type="molecule type" value="Genomic_DNA"/>
</dbReference>
<dbReference type="STRING" id="320771.Cflav_PD4415"/>
<dbReference type="SUPFAM" id="SSF52166">
    <property type="entry name" value="Ribosomal protein L4"/>
    <property type="match status" value="1"/>
</dbReference>
<comment type="caution">
    <text evidence="6">The sequence shown here is derived from an EMBL/GenBank/DDBJ whole genome shotgun (WGS) entry which is preliminary data.</text>
</comment>
<dbReference type="RefSeq" id="WP_007414626.1">
    <property type="nucleotide sequence ID" value="NZ_ABOX02000010.1"/>
</dbReference>
<dbReference type="Gene3D" id="3.40.1370.10">
    <property type="match status" value="1"/>
</dbReference>
<gene>
    <name evidence="5" type="primary">rplD</name>
    <name evidence="6" type="ORF">Cflav_PD4415</name>
</gene>
<name>B9XFN0_PEDPL</name>
<accession>B9XFN0</accession>
<dbReference type="GO" id="GO:0003735">
    <property type="term" value="F:structural constituent of ribosome"/>
    <property type="evidence" value="ECO:0007669"/>
    <property type="project" value="InterPro"/>
</dbReference>
<dbReference type="OrthoDB" id="9803201at2"/>
<keyword evidence="7" id="KW-1185">Reference proteome</keyword>
<dbReference type="InterPro" id="IPR023574">
    <property type="entry name" value="Ribosomal_uL4_dom_sf"/>
</dbReference>
<evidence type="ECO:0000313" key="6">
    <source>
        <dbReference type="EMBL" id="EEF61394.1"/>
    </source>
</evidence>
<dbReference type="Pfam" id="PF00573">
    <property type="entry name" value="Ribosomal_L4"/>
    <property type="match status" value="1"/>
</dbReference>
<evidence type="ECO:0000256" key="4">
    <source>
        <dbReference type="ARBA" id="ARBA00035244"/>
    </source>
</evidence>
<dbReference type="NCBIfam" id="TIGR03953">
    <property type="entry name" value="rplD_bact"/>
    <property type="match status" value="1"/>
</dbReference>
<dbReference type="PANTHER" id="PTHR10746:SF6">
    <property type="entry name" value="LARGE RIBOSOMAL SUBUNIT PROTEIN UL4M"/>
    <property type="match status" value="1"/>
</dbReference>
<dbReference type="HAMAP" id="MF_01328_B">
    <property type="entry name" value="Ribosomal_uL4_B"/>
    <property type="match status" value="1"/>
</dbReference>
<dbReference type="GO" id="GO:0006412">
    <property type="term" value="P:translation"/>
    <property type="evidence" value="ECO:0007669"/>
    <property type="project" value="UniProtKB-UniRule"/>
</dbReference>
<proteinExistence type="inferred from homology"/>
<organism evidence="6 7">
    <name type="scientific">Pedosphaera parvula (strain Ellin514)</name>
    <dbReference type="NCBI Taxonomy" id="320771"/>
    <lineage>
        <taxon>Bacteria</taxon>
        <taxon>Pseudomonadati</taxon>
        <taxon>Verrucomicrobiota</taxon>
        <taxon>Pedosphaerae</taxon>
        <taxon>Pedosphaerales</taxon>
        <taxon>Pedosphaeraceae</taxon>
        <taxon>Pedosphaera</taxon>
    </lineage>
</organism>
<dbReference type="GO" id="GO:0005840">
    <property type="term" value="C:ribosome"/>
    <property type="evidence" value="ECO:0007669"/>
    <property type="project" value="UniProtKB-KW"/>
</dbReference>
<comment type="similarity">
    <text evidence="1 5">Belongs to the universal ribosomal protein uL4 family.</text>
</comment>
<evidence type="ECO:0000256" key="5">
    <source>
        <dbReference type="HAMAP-Rule" id="MF_01328"/>
    </source>
</evidence>
<evidence type="ECO:0000313" key="7">
    <source>
        <dbReference type="Proteomes" id="UP000003688"/>
    </source>
</evidence>
<dbReference type="GO" id="GO:1990904">
    <property type="term" value="C:ribonucleoprotein complex"/>
    <property type="evidence" value="ECO:0007669"/>
    <property type="project" value="UniProtKB-KW"/>
</dbReference>
<dbReference type="GO" id="GO:0019843">
    <property type="term" value="F:rRNA binding"/>
    <property type="evidence" value="ECO:0007669"/>
    <property type="project" value="UniProtKB-UniRule"/>
</dbReference>
<evidence type="ECO:0000256" key="2">
    <source>
        <dbReference type="ARBA" id="ARBA00022980"/>
    </source>
</evidence>
<protein>
    <recommendedName>
        <fullName evidence="4 5">Large ribosomal subunit protein uL4</fullName>
    </recommendedName>
</protein>
<keyword evidence="3 5" id="KW-0687">Ribonucleoprotein</keyword>
<dbReference type="AlphaFoldDB" id="B9XFN0"/>
<dbReference type="PANTHER" id="PTHR10746">
    <property type="entry name" value="50S RIBOSOMAL PROTEIN L4"/>
    <property type="match status" value="1"/>
</dbReference>
<dbReference type="Proteomes" id="UP000003688">
    <property type="component" value="Unassembled WGS sequence"/>
</dbReference>
<keyword evidence="5" id="KW-0694">RNA-binding</keyword>
<comment type="function">
    <text evidence="5">Forms part of the polypeptide exit tunnel.</text>
</comment>
<dbReference type="InterPro" id="IPR002136">
    <property type="entry name" value="Ribosomal_uL4"/>
</dbReference>
<evidence type="ECO:0000256" key="3">
    <source>
        <dbReference type="ARBA" id="ARBA00023274"/>
    </source>
</evidence>
<sequence length="208" mass="22467">MKLKIQDIKGNSQGEMDVKFSLVTNGRGTQAVHDAVVAYRAAQRSGTACAKTVGEVAGSNKKPWKQKGTGRARAGSVRSPLWRGGGVVFGPRPRDFSKKISRSTKQLAFRKALTERLNAGDVLVVDNFKLASAKTKEFVGVLTALKVEGTALVVADALDANLSRASRNVAKVEVATSDSVNTYQILRSDKLVFTRSAFEKVEERLGKE</sequence>
<keyword evidence="2 5" id="KW-0689">Ribosomal protein</keyword>
<comment type="function">
    <text evidence="5">One of the primary rRNA binding proteins, this protein initially binds near the 5'-end of the 23S rRNA. It is important during the early stages of 50S assembly. It makes multiple contacts with different domains of the 23S rRNA in the assembled 50S subunit and ribosome.</text>
</comment>
<reference evidence="6 7" key="1">
    <citation type="journal article" date="2011" name="J. Bacteriol.">
        <title>Genome sequence of 'Pedosphaera parvula' Ellin514, an aerobic Verrucomicrobial isolate from pasture soil.</title>
        <authorList>
            <person name="Kant R."/>
            <person name="van Passel M.W."/>
            <person name="Sangwan P."/>
            <person name="Palva A."/>
            <person name="Lucas S."/>
            <person name="Copeland A."/>
            <person name="Lapidus A."/>
            <person name="Glavina Del Rio T."/>
            <person name="Dalin E."/>
            <person name="Tice H."/>
            <person name="Bruce D."/>
            <person name="Goodwin L."/>
            <person name="Pitluck S."/>
            <person name="Chertkov O."/>
            <person name="Larimer F.W."/>
            <person name="Land M.L."/>
            <person name="Hauser L."/>
            <person name="Brettin T.S."/>
            <person name="Detter J.C."/>
            <person name="Han S."/>
            <person name="de Vos W.M."/>
            <person name="Janssen P.H."/>
            <person name="Smidt H."/>
        </authorList>
    </citation>
    <scope>NUCLEOTIDE SEQUENCE [LARGE SCALE GENOMIC DNA]</scope>
    <source>
        <strain evidence="6 7">Ellin514</strain>
    </source>
</reference>